<dbReference type="GO" id="GO:0051276">
    <property type="term" value="P:chromosome organization"/>
    <property type="evidence" value="ECO:0007669"/>
    <property type="project" value="InterPro"/>
</dbReference>
<dbReference type="Pfam" id="PF19060">
    <property type="entry name" value="DVNP"/>
    <property type="match status" value="1"/>
</dbReference>
<sequence length="124" mass="14273">MKRPVRSSVDGTYTIDGKKYKELFGSREQVMNGTAYKTEGGLTIKDLVMNKWGRIVSAKKFRTAKKEMRLEKYGYGAKKGKFGYVKISNKTQKTRKNKTKKRGGASTYEPQYDLKLPYRLNVKT</sequence>
<feature type="region of interest" description="Disordered" evidence="1">
    <location>
        <begin position="89"/>
        <end position="108"/>
    </location>
</feature>
<dbReference type="GO" id="GO:0003677">
    <property type="term" value="F:DNA binding"/>
    <property type="evidence" value="ECO:0007669"/>
    <property type="project" value="InterPro"/>
</dbReference>
<protein>
    <submittedName>
        <fullName evidence="2">Uncharacterized protein</fullName>
    </submittedName>
</protein>
<evidence type="ECO:0000256" key="1">
    <source>
        <dbReference type="SAM" id="MobiDB-lite"/>
    </source>
</evidence>
<accession>A0A6C0JFZ6</accession>
<dbReference type="InterPro" id="IPR043928">
    <property type="entry name" value="DNVP"/>
</dbReference>
<evidence type="ECO:0000313" key="2">
    <source>
        <dbReference type="EMBL" id="QHU03851.1"/>
    </source>
</evidence>
<reference evidence="2" key="1">
    <citation type="journal article" date="2020" name="Nature">
        <title>Giant virus diversity and host interactions through global metagenomics.</title>
        <authorList>
            <person name="Schulz F."/>
            <person name="Roux S."/>
            <person name="Paez-Espino D."/>
            <person name="Jungbluth S."/>
            <person name="Walsh D.A."/>
            <person name="Denef V.J."/>
            <person name="McMahon K.D."/>
            <person name="Konstantinidis K.T."/>
            <person name="Eloe-Fadrosh E.A."/>
            <person name="Kyrpides N.C."/>
            <person name="Woyke T."/>
        </authorList>
    </citation>
    <scope>NUCLEOTIDE SEQUENCE</scope>
    <source>
        <strain evidence="2">GVMAG-M-3300027708-20</strain>
    </source>
</reference>
<proteinExistence type="predicted"/>
<dbReference type="EMBL" id="MN740389">
    <property type="protein sequence ID" value="QHU03851.1"/>
    <property type="molecule type" value="Genomic_DNA"/>
</dbReference>
<feature type="compositionally biased region" description="Basic residues" evidence="1">
    <location>
        <begin position="92"/>
        <end position="103"/>
    </location>
</feature>
<organism evidence="2">
    <name type="scientific">viral metagenome</name>
    <dbReference type="NCBI Taxonomy" id="1070528"/>
    <lineage>
        <taxon>unclassified sequences</taxon>
        <taxon>metagenomes</taxon>
        <taxon>organismal metagenomes</taxon>
    </lineage>
</organism>
<dbReference type="AlphaFoldDB" id="A0A6C0JFZ6"/>
<name>A0A6C0JFZ6_9ZZZZ</name>